<evidence type="ECO:0000256" key="4">
    <source>
        <dbReference type="ARBA" id="ARBA00022759"/>
    </source>
</evidence>
<feature type="compositionally biased region" description="Polar residues" evidence="7">
    <location>
        <begin position="29"/>
        <end position="39"/>
    </location>
</feature>
<evidence type="ECO:0000256" key="2">
    <source>
        <dbReference type="ARBA" id="ARBA00022695"/>
    </source>
</evidence>
<keyword evidence="3" id="KW-0540">Nuclease</keyword>
<dbReference type="GO" id="GO:0004519">
    <property type="term" value="F:endonuclease activity"/>
    <property type="evidence" value="ECO:0007669"/>
    <property type="project" value="UniProtKB-KW"/>
</dbReference>
<reference evidence="10" key="1">
    <citation type="submission" date="2021-02" db="EMBL/GenBank/DDBJ databases">
        <authorList>
            <person name="Nowell W R."/>
        </authorList>
    </citation>
    <scope>NUCLEOTIDE SEQUENCE</scope>
</reference>
<evidence type="ECO:0000256" key="1">
    <source>
        <dbReference type="ARBA" id="ARBA00022679"/>
    </source>
</evidence>
<name>A0A8S2SDA4_9BILA</name>
<dbReference type="CDD" id="cd09275">
    <property type="entry name" value="RNase_HI_RT_DIRS1"/>
    <property type="match status" value="1"/>
</dbReference>
<evidence type="ECO:0000256" key="3">
    <source>
        <dbReference type="ARBA" id="ARBA00022722"/>
    </source>
</evidence>
<evidence type="ECO:0000313" key="9">
    <source>
        <dbReference type="EMBL" id="CAF1422583.1"/>
    </source>
</evidence>
<dbReference type="AlphaFoldDB" id="A0A8S2SDA4"/>
<feature type="region of interest" description="Disordered" evidence="7">
    <location>
        <begin position="1"/>
        <end position="39"/>
    </location>
</feature>
<evidence type="ECO:0000256" key="6">
    <source>
        <dbReference type="ARBA" id="ARBA00022918"/>
    </source>
</evidence>
<gene>
    <name evidence="9" type="ORF">OVA965_LOCUS33748</name>
    <name evidence="10" type="ORF">TMI583_LOCUS34642</name>
</gene>
<dbReference type="GO" id="GO:0016787">
    <property type="term" value="F:hydrolase activity"/>
    <property type="evidence" value="ECO:0007669"/>
    <property type="project" value="UniProtKB-KW"/>
</dbReference>
<dbReference type="InterPro" id="IPR041373">
    <property type="entry name" value="RT_RNaseH"/>
</dbReference>
<accession>A0A8S2SDA4</accession>
<dbReference type="EMBL" id="CAJNOK010027582">
    <property type="protein sequence ID" value="CAF1422583.1"/>
    <property type="molecule type" value="Genomic_DNA"/>
</dbReference>
<keyword evidence="5" id="KW-0378">Hydrolase</keyword>
<proteinExistence type="predicted"/>
<dbReference type="GO" id="GO:0003964">
    <property type="term" value="F:RNA-directed DNA polymerase activity"/>
    <property type="evidence" value="ECO:0007669"/>
    <property type="project" value="UniProtKB-KW"/>
</dbReference>
<sequence length="137" mass="15122">MGRGVWRGNKCGGFQSTYPPKQPQAGGNERSQNGRTLISPSPDLYFDLKIYSDAQPEKWGAFHPDEAYIGGRWSNEEENLHINPKELLAALFAVKPFAKGLVDKHIHIFSDNTSAASYINNLGGTQSQALIEAAKKF</sequence>
<keyword evidence="6" id="KW-0695">RNA-directed DNA polymerase</keyword>
<feature type="domain" description="Reverse transcriptase RNase H-like" evidence="8">
    <location>
        <begin position="67"/>
        <end position="119"/>
    </location>
</feature>
<evidence type="ECO:0000259" key="8">
    <source>
        <dbReference type="Pfam" id="PF17917"/>
    </source>
</evidence>
<organism evidence="10 11">
    <name type="scientific">Didymodactylos carnosus</name>
    <dbReference type="NCBI Taxonomy" id="1234261"/>
    <lineage>
        <taxon>Eukaryota</taxon>
        <taxon>Metazoa</taxon>
        <taxon>Spiralia</taxon>
        <taxon>Gnathifera</taxon>
        <taxon>Rotifera</taxon>
        <taxon>Eurotatoria</taxon>
        <taxon>Bdelloidea</taxon>
        <taxon>Philodinida</taxon>
        <taxon>Philodinidae</taxon>
        <taxon>Didymodactylos</taxon>
    </lineage>
</organism>
<dbReference type="Pfam" id="PF17917">
    <property type="entry name" value="RT_RNaseH"/>
    <property type="match status" value="1"/>
</dbReference>
<comment type="caution">
    <text evidence="10">The sequence shown here is derived from an EMBL/GenBank/DDBJ whole genome shotgun (WGS) entry which is preliminary data.</text>
</comment>
<dbReference type="Proteomes" id="UP000682733">
    <property type="component" value="Unassembled WGS sequence"/>
</dbReference>
<protein>
    <recommendedName>
        <fullName evidence="8">Reverse transcriptase RNase H-like domain-containing protein</fullName>
    </recommendedName>
</protein>
<dbReference type="Proteomes" id="UP000677228">
    <property type="component" value="Unassembled WGS sequence"/>
</dbReference>
<evidence type="ECO:0000313" key="11">
    <source>
        <dbReference type="Proteomes" id="UP000682733"/>
    </source>
</evidence>
<keyword evidence="1" id="KW-0808">Transferase</keyword>
<keyword evidence="4" id="KW-0255">Endonuclease</keyword>
<evidence type="ECO:0000256" key="7">
    <source>
        <dbReference type="SAM" id="MobiDB-lite"/>
    </source>
</evidence>
<keyword evidence="2" id="KW-0548">Nucleotidyltransferase</keyword>
<evidence type="ECO:0000256" key="5">
    <source>
        <dbReference type="ARBA" id="ARBA00022801"/>
    </source>
</evidence>
<evidence type="ECO:0000313" key="10">
    <source>
        <dbReference type="EMBL" id="CAF4222825.1"/>
    </source>
</evidence>
<dbReference type="EMBL" id="CAJOBA010049342">
    <property type="protein sequence ID" value="CAF4222825.1"/>
    <property type="molecule type" value="Genomic_DNA"/>
</dbReference>